<evidence type="ECO:0000259" key="6">
    <source>
        <dbReference type="Pfam" id="PF16889"/>
    </source>
</evidence>
<dbReference type="PANTHER" id="PTHR39210:SF1">
    <property type="entry name" value="HEPARIN-SULFATE LYASE"/>
    <property type="match status" value="1"/>
</dbReference>
<dbReference type="GeneID" id="93071592"/>
<dbReference type="EMBL" id="CP072227">
    <property type="protein sequence ID" value="QUT46382.1"/>
    <property type="molecule type" value="Genomic_DNA"/>
</dbReference>
<dbReference type="OrthoDB" id="7335480at2"/>
<sequence length="624" mass="75016">MKKFYLYIQLLRNMGMRYFLFRCQYELRRRSGVLKIKYPVFLENEAYLSLDDWRKCVIPFLFSDRKDVVIKDVNITSLSERVRRMQDGEYCFFSSLWYNLGKDYDWLTNPDTNYKYNVSKHWTEIEDFIPEIGDIKYVWEKSRFSFLYDIIRYDQKTGKSHASFVFTQIIDWIHQNPLNCGPNYKCSQEISLRILNWVFALYYYRTDKALTEEVFDLLIRSIYGQMKHVRTNINFSRIAVRNNHAITETLTLYLIGLLFPQFPDAKEWKEKGKKWFEEEIKYQIAEDGTFLQFSMNYHRVVVQLLTLAIAVADNNGELFCKEVYERSYQSLNFLYQCQDELSGYLPNYGANDGALFFRLNDCDYRDYRPQLDALHFLLTKQNLYAITFEDRDWFYNRKNLKRCLYPKIERKQGNVTFKNGGYYIIREKDVLTFIRCGKYKERPSQADNLHIDIWYKGENILLDGGSYKYNTEKKYIKYFMGTESHNTIMLDNLDQMLKGERFVWYNWSQALDASLYETEISYIFEGKVACFSYLGKDIIHYRKLIKRKNELVWICVDIIEHKPNAMFMRQLWHTNCKNLDINAEGLNYSIKENYCANYYGIKEKCNEIVIQTKDNEIKTTIRLI</sequence>
<evidence type="ECO:0000256" key="1">
    <source>
        <dbReference type="ARBA" id="ARBA00004418"/>
    </source>
</evidence>
<evidence type="ECO:0000313" key="10">
    <source>
        <dbReference type="EMBL" id="SUV29705.1"/>
    </source>
</evidence>
<protein>
    <submittedName>
        <fullName evidence="7 8">Heparinase</fullName>
    </submittedName>
    <submittedName>
        <fullName evidence="10">Heparinase II/III family protein</fullName>
    </submittedName>
</protein>
<dbReference type="EMBL" id="RCXL01000012">
    <property type="protein sequence ID" value="RYT73884.1"/>
    <property type="molecule type" value="Genomic_DNA"/>
</dbReference>
<dbReference type="Proteomes" id="UP000291917">
    <property type="component" value="Unassembled WGS sequence"/>
</dbReference>
<dbReference type="PANTHER" id="PTHR39210">
    <property type="entry name" value="HEPARIN-SULFATE LYASE"/>
    <property type="match status" value="1"/>
</dbReference>
<name>A0A380YLH1_9BACE</name>
<keyword evidence="3" id="KW-0574">Periplasm</keyword>
<dbReference type="InterPro" id="IPR031680">
    <property type="entry name" value="Hepar_II_III_N"/>
</dbReference>
<dbReference type="Gene3D" id="1.50.10.100">
    <property type="entry name" value="Chondroitin AC/alginate lyase"/>
    <property type="match status" value="1"/>
</dbReference>
<feature type="domain" description="Heparin-sulfate lyase N-terminal" evidence="6">
    <location>
        <begin position="79"/>
        <end position="316"/>
    </location>
</feature>
<dbReference type="RefSeq" id="WP_004290446.1">
    <property type="nucleotide sequence ID" value="NZ_CABKNQ010000018.1"/>
</dbReference>
<reference evidence="7 13" key="2">
    <citation type="journal article" date="2019" name="Nat. Med.">
        <title>A library of human gut bacterial isolates paired with longitudinal multiomics data enables mechanistic microbiome research.</title>
        <authorList>
            <person name="Poyet M."/>
            <person name="Groussin M."/>
            <person name="Gibbons S.M."/>
            <person name="Avila-Pacheco J."/>
            <person name="Jiang X."/>
            <person name="Kearney S.M."/>
            <person name="Perrotta A.R."/>
            <person name="Berdy B."/>
            <person name="Zhao S."/>
            <person name="Lieberman T.D."/>
            <person name="Swanson P.K."/>
            <person name="Smith M."/>
            <person name="Roesemann S."/>
            <person name="Alexander J.E."/>
            <person name="Rich S.A."/>
            <person name="Livny J."/>
            <person name="Vlamakis H."/>
            <person name="Clish C."/>
            <person name="Bullock K."/>
            <person name="Deik A."/>
            <person name="Scott J."/>
            <person name="Pierce K.A."/>
            <person name="Xavier R.J."/>
            <person name="Alm E.J."/>
        </authorList>
    </citation>
    <scope>NUCLEOTIDE SEQUENCE [LARGE SCALE GENOMIC DNA]</scope>
    <source>
        <strain evidence="7 13">BIOML-A1</strain>
    </source>
</reference>
<comment type="subcellular location">
    <subcellularLocation>
        <location evidence="1">Periplasm</location>
    </subcellularLocation>
</comment>
<dbReference type="AlphaFoldDB" id="A0A380YLH1"/>
<proteinExistence type="predicted"/>
<dbReference type="SUPFAM" id="SSF48230">
    <property type="entry name" value="Chondroitin AC/alginate lyase"/>
    <property type="match status" value="1"/>
</dbReference>
<dbReference type="Proteomes" id="UP000335496">
    <property type="component" value="Unassembled WGS sequence"/>
</dbReference>
<dbReference type="Proteomes" id="UP000679226">
    <property type="component" value="Chromosome"/>
</dbReference>
<dbReference type="EMBL" id="VVZX01000011">
    <property type="protein sequence ID" value="KAA5273888.1"/>
    <property type="molecule type" value="Genomic_DNA"/>
</dbReference>
<dbReference type="Pfam" id="PF16889">
    <property type="entry name" value="Hepar_II_III_N"/>
    <property type="match status" value="1"/>
</dbReference>
<dbReference type="Pfam" id="PF07940">
    <property type="entry name" value="Hepar_II_III_C"/>
    <property type="match status" value="1"/>
</dbReference>
<evidence type="ECO:0000313" key="7">
    <source>
        <dbReference type="EMBL" id="KAA5273888.1"/>
    </source>
</evidence>
<keyword evidence="2" id="KW-0732">Signal</keyword>
<dbReference type="STRING" id="483216.BACEGG_02125"/>
<dbReference type="Proteomes" id="UP000254424">
    <property type="component" value="Unassembled WGS sequence"/>
</dbReference>
<evidence type="ECO:0000313" key="8">
    <source>
        <dbReference type="EMBL" id="QUT46382.1"/>
    </source>
</evidence>
<dbReference type="GO" id="GO:0016829">
    <property type="term" value="F:lyase activity"/>
    <property type="evidence" value="ECO:0007669"/>
    <property type="project" value="UniProtKB-KW"/>
</dbReference>
<dbReference type="InterPro" id="IPR012480">
    <property type="entry name" value="Hepar_II_III_C"/>
</dbReference>
<keyword evidence="4" id="KW-0456">Lyase</keyword>
<gene>
    <name evidence="9" type="ORF">EAJ03_09285</name>
    <name evidence="7" type="ORF">F2Z23_09845</name>
    <name evidence="8" type="ORF">INE88_03211</name>
    <name evidence="10" type="ORF">NCTC11155_01695</name>
</gene>
<evidence type="ECO:0000313" key="12">
    <source>
        <dbReference type="Proteomes" id="UP000291917"/>
    </source>
</evidence>
<dbReference type="KEGG" id="beg:INE88_03211"/>
<evidence type="ECO:0000313" key="9">
    <source>
        <dbReference type="EMBL" id="RYT73884.1"/>
    </source>
</evidence>
<evidence type="ECO:0000256" key="4">
    <source>
        <dbReference type="ARBA" id="ARBA00023239"/>
    </source>
</evidence>
<evidence type="ECO:0000313" key="11">
    <source>
        <dbReference type="Proteomes" id="UP000254424"/>
    </source>
</evidence>
<accession>A0A380YLH1</accession>
<evidence type="ECO:0000256" key="3">
    <source>
        <dbReference type="ARBA" id="ARBA00022764"/>
    </source>
</evidence>
<reference evidence="8" key="4">
    <citation type="journal article" date="2021" name="PLoS Genet.">
        <title>Mobile Type VI secretion system loci of the gut Bacteroidales display extensive intra-ecosystem transfer, multi-species spread and geographical clustering.</title>
        <authorList>
            <person name="Garcia-Bayona L."/>
            <person name="Coyne M.J."/>
            <person name="Comstock L.E."/>
        </authorList>
    </citation>
    <scope>NUCLEOTIDE SEQUENCE</scope>
    <source>
        <strain evidence="8">CL11T00C20</strain>
    </source>
</reference>
<dbReference type="EMBL" id="UFSX01000001">
    <property type="protein sequence ID" value="SUV29705.1"/>
    <property type="molecule type" value="Genomic_DNA"/>
</dbReference>
<dbReference type="GO" id="GO:0042597">
    <property type="term" value="C:periplasmic space"/>
    <property type="evidence" value="ECO:0007669"/>
    <property type="project" value="UniProtKB-SubCell"/>
</dbReference>
<reference evidence="9 12" key="3">
    <citation type="journal article" date="2019" name="Science, e1252229">
        <title>Invertible promoters mediate bacterial phase variation, antibiotic resistance, and host adaptation in the gut.</title>
        <authorList>
            <person name="Jiang X."/>
            <person name="Hall A.B."/>
            <person name="Arthur T.D."/>
            <person name="Plichta D.R."/>
            <person name="Covington C.T."/>
            <person name="Poyet M."/>
            <person name="Crothers J."/>
            <person name="Moses P.L."/>
            <person name="Tolonen A.C."/>
            <person name="Vlamakis H."/>
            <person name="Alm E.J."/>
            <person name="Xavier R.J."/>
        </authorList>
    </citation>
    <scope>NUCLEOTIDE SEQUENCE [LARGE SCALE GENOMIC DNA]</scope>
    <source>
        <strain evidence="9">Bj_0095</strain>
        <strain evidence="12">bj_0095</strain>
    </source>
</reference>
<evidence type="ECO:0000256" key="2">
    <source>
        <dbReference type="ARBA" id="ARBA00022729"/>
    </source>
</evidence>
<dbReference type="Gene3D" id="2.70.98.70">
    <property type="match status" value="1"/>
</dbReference>
<reference evidence="10 11" key="1">
    <citation type="submission" date="2018-06" db="EMBL/GenBank/DDBJ databases">
        <authorList>
            <consortium name="Pathogen Informatics"/>
            <person name="Doyle S."/>
        </authorList>
    </citation>
    <scope>NUCLEOTIDE SEQUENCE [LARGE SCALE GENOMIC DNA]</scope>
    <source>
        <strain evidence="10 11">NCTC11155</strain>
    </source>
</reference>
<organism evidence="10 11">
    <name type="scientific">Bacteroides eggerthii</name>
    <dbReference type="NCBI Taxonomy" id="28111"/>
    <lineage>
        <taxon>Bacteria</taxon>
        <taxon>Pseudomonadati</taxon>
        <taxon>Bacteroidota</taxon>
        <taxon>Bacteroidia</taxon>
        <taxon>Bacteroidales</taxon>
        <taxon>Bacteroidaceae</taxon>
        <taxon>Bacteroides</taxon>
    </lineage>
</organism>
<evidence type="ECO:0000259" key="5">
    <source>
        <dbReference type="Pfam" id="PF07940"/>
    </source>
</evidence>
<keyword evidence="13" id="KW-1185">Reference proteome</keyword>
<evidence type="ECO:0000313" key="13">
    <source>
        <dbReference type="Proteomes" id="UP000335496"/>
    </source>
</evidence>
<feature type="domain" description="Heparinase II/III-like C-terminal" evidence="5">
    <location>
        <begin position="415"/>
        <end position="574"/>
    </location>
</feature>
<dbReference type="InterPro" id="IPR008929">
    <property type="entry name" value="Chondroitin_lyas"/>
</dbReference>